<dbReference type="AlphaFoldDB" id="T1G0K3"/>
<protein>
    <recommendedName>
        <fullName evidence="3">ZU5 domain-containing protein</fullName>
    </recommendedName>
</protein>
<sequence length="292" mass="32940">SFLVSFVVDARGKTMCGMRHSGIRIIVSPGKTCKPIRVTCKLVNPDKLQHPPVMLEGEGLASRVIKMGPPGASFEGPVVIEVPHFASLKHHSRDIIILRSDDGEIWKEHINYFSIAEIQNIVKNSFGEELGNAEDLYNHGIARIVTTTFPKYFAIISSFSFDRFIVSSCESELKSSIDPNIRVFIPKKAFNKKIYLKLQVQKIPDHLKTKLLNGNVVSCSVVTLEPRRRRFHVPVSLMIPKPQINLVNPQKLMLFCSLSEGQDKSVWEDITNKSFLKEDEESIYFNTSVSGR</sequence>
<dbReference type="FunFam" id="2.60.220.30:FF:000009">
    <property type="entry name" value="Ankyrin 2, isoform G"/>
    <property type="match status" value="1"/>
</dbReference>
<feature type="domain" description="ZU5" evidence="3">
    <location>
        <begin position="2"/>
        <end position="158"/>
    </location>
</feature>
<dbReference type="Proteomes" id="UP000015101">
    <property type="component" value="Unassembled WGS sequence"/>
</dbReference>
<evidence type="ECO:0000256" key="1">
    <source>
        <dbReference type="ARBA" id="ARBA00022737"/>
    </source>
</evidence>
<dbReference type="RefSeq" id="XP_009010261.1">
    <property type="nucleotide sequence ID" value="XM_009012013.1"/>
</dbReference>
<dbReference type="STRING" id="6412.T1G0K3"/>
<keyword evidence="1" id="KW-0677">Repeat</keyword>
<dbReference type="EnsemblMetazoa" id="HelroT71356">
    <property type="protein sequence ID" value="HelroP71356"/>
    <property type="gene ID" value="HelroG71356"/>
</dbReference>
<dbReference type="SMART" id="SM00218">
    <property type="entry name" value="ZU5"/>
    <property type="match status" value="1"/>
</dbReference>
<dbReference type="Pfam" id="PF00791">
    <property type="entry name" value="ZU5"/>
    <property type="match status" value="1"/>
</dbReference>
<dbReference type="PANTHER" id="PTHR24123:SF141">
    <property type="entry name" value="ANKYRIN 2, ISOFORM U"/>
    <property type="match status" value="1"/>
</dbReference>
<evidence type="ECO:0000313" key="5">
    <source>
        <dbReference type="EnsemblMetazoa" id="HelroP71356"/>
    </source>
</evidence>
<dbReference type="InterPro" id="IPR051165">
    <property type="entry name" value="Multifunctional_ANK_Repeat"/>
</dbReference>
<dbReference type="EMBL" id="AMQM01002571">
    <property type="status" value="NOT_ANNOTATED_CDS"/>
    <property type="molecule type" value="Genomic_DNA"/>
</dbReference>
<reference evidence="6" key="1">
    <citation type="submission" date="2012-12" db="EMBL/GenBank/DDBJ databases">
        <authorList>
            <person name="Hellsten U."/>
            <person name="Grimwood J."/>
            <person name="Chapman J.A."/>
            <person name="Shapiro H."/>
            <person name="Aerts A."/>
            <person name="Otillar R.P."/>
            <person name="Terry A.Y."/>
            <person name="Boore J.L."/>
            <person name="Simakov O."/>
            <person name="Marletaz F."/>
            <person name="Cho S.-J."/>
            <person name="Edsinger-Gonzales E."/>
            <person name="Havlak P."/>
            <person name="Kuo D.-H."/>
            <person name="Larsson T."/>
            <person name="Lv J."/>
            <person name="Arendt D."/>
            <person name="Savage R."/>
            <person name="Osoegawa K."/>
            <person name="de Jong P."/>
            <person name="Lindberg D.R."/>
            <person name="Seaver E.C."/>
            <person name="Weisblat D.A."/>
            <person name="Putnam N.H."/>
            <person name="Grigoriev I.V."/>
            <person name="Rokhsar D.S."/>
        </authorList>
    </citation>
    <scope>NUCLEOTIDE SEQUENCE</scope>
</reference>
<dbReference type="KEGG" id="hro:HELRODRAFT_71356"/>
<keyword evidence="2" id="KW-0040">ANK repeat</keyword>
<reference evidence="4 6" key="2">
    <citation type="journal article" date="2013" name="Nature">
        <title>Insights into bilaterian evolution from three spiralian genomes.</title>
        <authorList>
            <person name="Simakov O."/>
            <person name="Marletaz F."/>
            <person name="Cho S.J."/>
            <person name="Edsinger-Gonzales E."/>
            <person name="Havlak P."/>
            <person name="Hellsten U."/>
            <person name="Kuo D.H."/>
            <person name="Larsson T."/>
            <person name="Lv J."/>
            <person name="Arendt D."/>
            <person name="Savage R."/>
            <person name="Osoegawa K."/>
            <person name="de Jong P."/>
            <person name="Grimwood J."/>
            <person name="Chapman J.A."/>
            <person name="Shapiro H."/>
            <person name="Aerts A."/>
            <person name="Otillar R.P."/>
            <person name="Terry A.Y."/>
            <person name="Boore J.L."/>
            <person name="Grigoriev I.V."/>
            <person name="Lindberg D.R."/>
            <person name="Seaver E.C."/>
            <person name="Weisblat D.A."/>
            <person name="Putnam N.H."/>
            <person name="Rokhsar D.S."/>
        </authorList>
    </citation>
    <scope>NUCLEOTIDE SEQUENCE</scope>
</reference>
<reference evidence="5" key="3">
    <citation type="submission" date="2015-06" db="UniProtKB">
        <authorList>
            <consortium name="EnsemblMetazoa"/>
        </authorList>
    </citation>
    <scope>IDENTIFICATION</scope>
</reference>
<evidence type="ECO:0000256" key="2">
    <source>
        <dbReference type="ARBA" id="ARBA00023043"/>
    </source>
</evidence>
<evidence type="ECO:0000259" key="3">
    <source>
        <dbReference type="PROSITE" id="PS51145"/>
    </source>
</evidence>
<dbReference type="HOGENOM" id="CLU_083227_0_0_1"/>
<accession>T1G0K3</accession>
<evidence type="ECO:0000313" key="4">
    <source>
        <dbReference type="EMBL" id="ESO11773.1"/>
    </source>
</evidence>
<name>T1G0K3_HELRO</name>
<dbReference type="InterPro" id="IPR000906">
    <property type="entry name" value="ZU5_dom"/>
</dbReference>
<dbReference type="EMBL" id="KB095812">
    <property type="protein sequence ID" value="ESO11773.1"/>
    <property type="molecule type" value="Genomic_DNA"/>
</dbReference>
<dbReference type="eggNOG" id="KOG4177">
    <property type="taxonomic scope" value="Eukaryota"/>
</dbReference>
<dbReference type="CTD" id="20214601"/>
<dbReference type="InParanoid" id="T1G0K3"/>
<evidence type="ECO:0000313" key="6">
    <source>
        <dbReference type="Proteomes" id="UP000015101"/>
    </source>
</evidence>
<organism evidence="5 6">
    <name type="scientific">Helobdella robusta</name>
    <name type="common">Californian leech</name>
    <dbReference type="NCBI Taxonomy" id="6412"/>
    <lineage>
        <taxon>Eukaryota</taxon>
        <taxon>Metazoa</taxon>
        <taxon>Spiralia</taxon>
        <taxon>Lophotrochozoa</taxon>
        <taxon>Annelida</taxon>
        <taxon>Clitellata</taxon>
        <taxon>Hirudinea</taxon>
        <taxon>Rhynchobdellida</taxon>
        <taxon>Glossiphoniidae</taxon>
        <taxon>Helobdella</taxon>
    </lineage>
</organism>
<dbReference type="PANTHER" id="PTHR24123">
    <property type="entry name" value="ANKYRIN REPEAT-CONTAINING"/>
    <property type="match status" value="1"/>
</dbReference>
<dbReference type="OrthoDB" id="20872at2759"/>
<dbReference type="OMA" id="VWEDITN"/>
<dbReference type="PROSITE" id="PS51145">
    <property type="entry name" value="ZU5"/>
    <property type="match status" value="1"/>
</dbReference>
<proteinExistence type="predicted"/>
<gene>
    <name evidence="5" type="primary">20214601</name>
    <name evidence="4" type="ORF">HELRODRAFT_71356</name>
</gene>
<dbReference type="Gene3D" id="2.60.220.30">
    <property type="match status" value="2"/>
</dbReference>
<keyword evidence="6" id="KW-1185">Reference proteome</keyword>
<dbReference type="GeneID" id="20214601"/>